<comment type="caution">
    <text evidence="2">The sequence shown here is derived from an EMBL/GenBank/DDBJ whole genome shotgun (WGS) entry which is preliminary data.</text>
</comment>
<evidence type="ECO:0000313" key="3">
    <source>
        <dbReference type="Proteomes" id="UP001597472"/>
    </source>
</evidence>
<evidence type="ECO:0000313" key="2">
    <source>
        <dbReference type="EMBL" id="MFD2552301.1"/>
    </source>
</evidence>
<name>A0ABW5KUP7_9FLAO</name>
<accession>A0ABW5KUP7</accession>
<protein>
    <submittedName>
        <fullName evidence="2">Uncharacterized protein</fullName>
    </submittedName>
</protein>
<proteinExistence type="predicted"/>
<keyword evidence="1" id="KW-0472">Membrane</keyword>
<reference evidence="3" key="1">
    <citation type="journal article" date="2019" name="Int. J. Syst. Evol. Microbiol.">
        <title>The Global Catalogue of Microorganisms (GCM) 10K type strain sequencing project: providing services to taxonomists for standard genome sequencing and annotation.</title>
        <authorList>
            <consortium name="The Broad Institute Genomics Platform"/>
            <consortium name="The Broad Institute Genome Sequencing Center for Infectious Disease"/>
            <person name="Wu L."/>
            <person name="Ma J."/>
        </authorList>
    </citation>
    <scope>NUCLEOTIDE SEQUENCE [LARGE SCALE GENOMIC DNA]</scope>
    <source>
        <strain evidence="3">KCTC 42587</strain>
    </source>
</reference>
<keyword evidence="1" id="KW-0812">Transmembrane</keyword>
<organism evidence="2 3">
    <name type="scientific">Bizionia sediminis</name>
    <dbReference type="NCBI Taxonomy" id="1737064"/>
    <lineage>
        <taxon>Bacteria</taxon>
        <taxon>Pseudomonadati</taxon>
        <taxon>Bacteroidota</taxon>
        <taxon>Flavobacteriia</taxon>
        <taxon>Flavobacteriales</taxon>
        <taxon>Flavobacteriaceae</taxon>
        <taxon>Bizionia</taxon>
    </lineage>
</organism>
<evidence type="ECO:0000256" key="1">
    <source>
        <dbReference type="SAM" id="Phobius"/>
    </source>
</evidence>
<dbReference type="EMBL" id="JBHULS010000004">
    <property type="protein sequence ID" value="MFD2552301.1"/>
    <property type="molecule type" value="Genomic_DNA"/>
</dbReference>
<keyword evidence="3" id="KW-1185">Reference proteome</keyword>
<keyword evidence="1" id="KW-1133">Transmembrane helix</keyword>
<gene>
    <name evidence="2" type="ORF">ACFSQP_10775</name>
</gene>
<dbReference type="Proteomes" id="UP001597472">
    <property type="component" value="Unassembled WGS sequence"/>
</dbReference>
<feature type="transmembrane region" description="Helical" evidence="1">
    <location>
        <begin position="6"/>
        <end position="25"/>
    </location>
</feature>
<sequence length="166" mass="18987">MDLNTIIIGLIITAVIVVPIAYIQWSQKIEKKKTKTAFINNAKQNKIQVSHMDFWGTYYGIGLDSQKNVLVYSKKTEENPVWLSVNLNTIKTCYIDTVTQHIKTKTANKVETERLNLVLKTKHAQDTVVLEFYNVDVNFEMTTEHPLLQKWQNLITAALTTSKMAA</sequence>
<dbReference type="RefSeq" id="WP_376894274.1">
    <property type="nucleotide sequence ID" value="NZ_JBHULS010000004.1"/>
</dbReference>